<accession>A0AAD6LF28</accession>
<dbReference type="AlphaFoldDB" id="A0AAD6LF28"/>
<dbReference type="EMBL" id="JAQIZT010000017">
    <property type="protein sequence ID" value="KAJ6959520.1"/>
    <property type="molecule type" value="Genomic_DNA"/>
</dbReference>
<dbReference type="Proteomes" id="UP001164929">
    <property type="component" value="Chromosome 17"/>
</dbReference>
<evidence type="ECO:0000313" key="1">
    <source>
        <dbReference type="EMBL" id="KAJ6959520.1"/>
    </source>
</evidence>
<proteinExistence type="predicted"/>
<keyword evidence="2" id="KW-1185">Reference proteome</keyword>
<organism evidence="1 2">
    <name type="scientific">Populus alba x Populus x berolinensis</name>
    <dbReference type="NCBI Taxonomy" id="444605"/>
    <lineage>
        <taxon>Eukaryota</taxon>
        <taxon>Viridiplantae</taxon>
        <taxon>Streptophyta</taxon>
        <taxon>Embryophyta</taxon>
        <taxon>Tracheophyta</taxon>
        <taxon>Spermatophyta</taxon>
        <taxon>Magnoliopsida</taxon>
        <taxon>eudicotyledons</taxon>
        <taxon>Gunneridae</taxon>
        <taxon>Pentapetalae</taxon>
        <taxon>rosids</taxon>
        <taxon>fabids</taxon>
        <taxon>Malpighiales</taxon>
        <taxon>Salicaceae</taxon>
        <taxon>Saliceae</taxon>
        <taxon>Populus</taxon>
    </lineage>
</organism>
<gene>
    <name evidence="1" type="ORF">NC653_037765</name>
</gene>
<name>A0AAD6LF28_9ROSI</name>
<protein>
    <submittedName>
        <fullName evidence="1">Uncharacterized protein</fullName>
    </submittedName>
</protein>
<sequence length="139" mass="15114">MACLNGVQFIFCKHFPDVLSCSAVGLESKSCPLHGTFPVCENSKTKNPVTGAAKQMASFPLHFVWWQMYGFGSCIISAFALKKMCVEGTPLFSCMAKHESLRLKPTVRGSNMPKRHGGAQWAAAAYVTVANLIGSVQRL</sequence>
<evidence type="ECO:0000313" key="2">
    <source>
        <dbReference type="Proteomes" id="UP001164929"/>
    </source>
</evidence>
<reference evidence="1" key="1">
    <citation type="journal article" date="2023" name="Mol. Ecol. Resour.">
        <title>Chromosome-level genome assembly of a triploid poplar Populus alba 'Berolinensis'.</title>
        <authorList>
            <person name="Chen S."/>
            <person name="Yu Y."/>
            <person name="Wang X."/>
            <person name="Wang S."/>
            <person name="Zhang T."/>
            <person name="Zhou Y."/>
            <person name="He R."/>
            <person name="Meng N."/>
            <person name="Wang Y."/>
            <person name="Liu W."/>
            <person name="Liu Z."/>
            <person name="Liu J."/>
            <person name="Guo Q."/>
            <person name="Huang H."/>
            <person name="Sederoff R.R."/>
            <person name="Wang G."/>
            <person name="Qu G."/>
            <person name="Chen S."/>
        </authorList>
    </citation>
    <scope>NUCLEOTIDE SEQUENCE</scope>
    <source>
        <strain evidence="1">SC-2020</strain>
    </source>
</reference>
<comment type="caution">
    <text evidence="1">The sequence shown here is derived from an EMBL/GenBank/DDBJ whole genome shotgun (WGS) entry which is preliminary data.</text>
</comment>